<keyword evidence="4" id="KW-1185">Reference proteome</keyword>
<organism evidence="3 4">
    <name type="scientific">Seminavis robusta</name>
    <dbReference type="NCBI Taxonomy" id="568900"/>
    <lineage>
        <taxon>Eukaryota</taxon>
        <taxon>Sar</taxon>
        <taxon>Stramenopiles</taxon>
        <taxon>Ochrophyta</taxon>
        <taxon>Bacillariophyta</taxon>
        <taxon>Bacillariophyceae</taxon>
        <taxon>Bacillariophycidae</taxon>
        <taxon>Naviculales</taxon>
        <taxon>Naviculaceae</taxon>
        <taxon>Seminavis</taxon>
    </lineage>
</organism>
<dbReference type="AlphaFoldDB" id="A0A9N8DZX9"/>
<feature type="compositionally biased region" description="Acidic residues" evidence="2">
    <location>
        <begin position="921"/>
        <end position="930"/>
    </location>
</feature>
<feature type="compositionally biased region" description="Acidic residues" evidence="2">
    <location>
        <begin position="644"/>
        <end position="656"/>
    </location>
</feature>
<dbReference type="Proteomes" id="UP001153069">
    <property type="component" value="Unassembled WGS sequence"/>
</dbReference>
<feature type="region of interest" description="Disordered" evidence="2">
    <location>
        <begin position="629"/>
        <end position="664"/>
    </location>
</feature>
<evidence type="ECO:0000256" key="2">
    <source>
        <dbReference type="SAM" id="MobiDB-lite"/>
    </source>
</evidence>
<keyword evidence="1" id="KW-0175">Coiled coil</keyword>
<feature type="region of interest" description="Disordered" evidence="2">
    <location>
        <begin position="909"/>
        <end position="952"/>
    </location>
</feature>
<feature type="region of interest" description="Disordered" evidence="2">
    <location>
        <begin position="336"/>
        <end position="357"/>
    </location>
</feature>
<evidence type="ECO:0000256" key="1">
    <source>
        <dbReference type="SAM" id="Coils"/>
    </source>
</evidence>
<reference evidence="3" key="1">
    <citation type="submission" date="2020-06" db="EMBL/GenBank/DDBJ databases">
        <authorList>
            <consortium name="Plant Systems Biology data submission"/>
        </authorList>
    </citation>
    <scope>NUCLEOTIDE SEQUENCE</scope>
    <source>
        <strain evidence="3">D6</strain>
    </source>
</reference>
<sequence length="1028" mass="113503">MDPAAIQALVQAAVAAALLNPAVINAIRPPAAPAPVPVPFSITPAGAGNTPWDFTSANGIKIFMASTAPLSVAYDGNENGLRDFLRKIFQRAESFGWVAILMVNDANGVSRDITTQHGCLKLEDVQAHAITYLRLQQREHQASACLRKLLLGSLVPKLADRLSTRSENYTVNAAAAAQQNQPAPAPIMKEDGTCMLFELIKMVSVDTRATVTIINKRLNNLESVMEEVKSNVEEFNAAVDDLISQLEARSVPVPPMLENLFDGYSNCADLKFVKYIAWKQIAYEDGTIDLDHTELMKIALERYKVLVDRKLWLKKTEQEMEILTLKAEIVELKRPGSSAKKAGAANPGKATPAKGKTDDKYAWKQIAPKDGEAQEKTVGGKEYVFCPHHNTTKWVLKVNDKGIVHRTGCTKMKEAQAGSSAGGKNKTSAAALANAFEGDDEEESDTIVNFVVTVQGIKAQIVQGLLKIEEALDRETEEQQTAGILALMAINNKEGVASAVAGFSQHWMSWVLLITIADHPVRVASRLAVIVIGLSIDATMIAIAGTQLGSAFLIITLAMQSLLSWASKPRVAPPYVPKRIRRRPSVIKSMVTTALRSMAEAVLSVALTARLLCQLTDLSIAESAATTSVSSSTRDLPRQHVDEPFLDQDTDDEDGPYTEKAKRYSKHKPNVRMLWDITPPQDRSEPTVLQLFIRFLLLLKGGLEISVSEGNPLVAYQMVLMSLSSRINRSAVDHQYDTDSILIAIDNCSSRCITNSMLDFIDTPVKVKVSVQGIGGSVMATYRGTVRWAIEDDQGMVHQFVIPNTYYNASTPYRLLSPQHWSKVRNDNSPQKRGTWCATYDDAVELFWDQRKFKRVIPLSPTNNIAIVRSAPAFDALYAYCHEVSTENPGHDGSFDETELLSCPAMAVSDDDQSVSSSDESQSEGSDDEEPVIRPHPDLPPRVREEKEESERFQQKMTDTFKMGDSATFHSRGLGSWLKGAISHRIWERQERRSAQAACSERQREGHGGLELRRTKSRCHLPRPLEQW</sequence>
<name>A0A9N8DZX9_9STRA</name>
<gene>
    <name evidence="3" type="ORF">SEMRO_487_G152930.2</name>
</gene>
<feature type="compositionally biased region" description="Basic and acidic residues" evidence="2">
    <location>
        <begin position="1001"/>
        <end position="1014"/>
    </location>
</feature>
<feature type="region of interest" description="Disordered" evidence="2">
    <location>
        <begin position="995"/>
        <end position="1015"/>
    </location>
</feature>
<proteinExistence type="predicted"/>
<evidence type="ECO:0000313" key="4">
    <source>
        <dbReference type="Proteomes" id="UP001153069"/>
    </source>
</evidence>
<comment type="caution">
    <text evidence="3">The sequence shown here is derived from an EMBL/GenBank/DDBJ whole genome shotgun (WGS) entry which is preliminary data.</text>
</comment>
<dbReference type="EMBL" id="CAICTM010000486">
    <property type="protein sequence ID" value="CAB9511494.1"/>
    <property type="molecule type" value="Genomic_DNA"/>
</dbReference>
<feature type="compositionally biased region" description="Basic and acidic residues" evidence="2">
    <location>
        <begin position="931"/>
        <end position="952"/>
    </location>
</feature>
<accession>A0A9N8DZX9</accession>
<evidence type="ECO:0000313" key="3">
    <source>
        <dbReference type="EMBL" id="CAB9511494.1"/>
    </source>
</evidence>
<feature type="coiled-coil region" evidence="1">
    <location>
        <begin position="211"/>
        <end position="245"/>
    </location>
</feature>
<feature type="compositionally biased region" description="Low complexity" evidence="2">
    <location>
        <begin position="336"/>
        <end position="354"/>
    </location>
</feature>
<protein>
    <submittedName>
        <fullName evidence="3">Uncharacterized protein</fullName>
    </submittedName>
</protein>